<accession>A0AAV8VRT7</accession>
<dbReference type="EMBL" id="JANEYG010000036">
    <property type="protein sequence ID" value="KAJ8917042.1"/>
    <property type="molecule type" value="Genomic_DNA"/>
</dbReference>
<dbReference type="AlphaFoldDB" id="A0AAV8VRT7"/>
<dbReference type="PANTHER" id="PTHR47272:SF1">
    <property type="entry name" value="PIGGYBAC TRANSPOSABLE ELEMENT-DERIVED PROTEIN 3-LIKE"/>
    <property type="match status" value="1"/>
</dbReference>
<comment type="caution">
    <text evidence="2">The sequence shown here is derived from an EMBL/GenBank/DDBJ whole genome shotgun (WGS) entry which is preliminary data.</text>
</comment>
<feature type="domain" description="PiggyBac transposable element-derived protein" evidence="1">
    <location>
        <begin position="2"/>
        <end position="199"/>
    </location>
</feature>
<gene>
    <name evidence="2" type="ORF">NQ315_012961</name>
</gene>
<organism evidence="2 3">
    <name type="scientific">Exocentrus adspersus</name>
    <dbReference type="NCBI Taxonomy" id="1586481"/>
    <lineage>
        <taxon>Eukaryota</taxon>
        <taxon>Metazoa</taxon>
        <taxon>Ecdysozoa</taxon>
        <taxon>Arthropoda</taxon>
        <taxon>Hexapoda</taxon>
        <taxon>Insecta</taxon>
        <taxon>Pterygota</taxon>
        <taxon>Neoptera</taxon>
        <taxon>Endopterygota</taxon>
        <taxon>Coleoptera</taxon>
        <taxon>Polyphaga</taxon>
        <taxon>Cucujiformia</taxon>
        <taxon>Chrysomeloidea</taxon>
        <taxon>Cerambycidae</taxon>
        <taxon>Lamiinae</taxon>
        <taxon>Acanthocinini</taxon>
        <taxon>Exocentrus</taxon>
    </lineage>
</organism>
<protein>
    <recommendedName>
        <fullName evidence="1">PiggyBac transposable element-derived protein domain-containing protein</fullName>
    </recommendedName>
</protein>
<proteinExistence type="predicted"/>
<dbReference type="Proteomes" id="UP001159042">
    <property type="component" value="Unassembled WGS sequence"/>
</dbReference>
<evidence type="ECO:0000313" key="2">
    <source>
        <dbReference type="EMBL" id="KAJ8917042.1"/>
    </source>
</evidence>
<dbReference type="Pfam" id="PF13843">
    <property type="entry name" value="DDE_Tnp_1_7"/>
    <property type="match status" value="1"/>
</dbReference>
<name>A0AAV8VRT7_9CUCU</name>
<evidence type="ECO:0000313" key="3">
    <source>
        <dbReference type="Proteomes" id="UP001159042"/>
    </source>
</evidence>
<dbReference type="InterPro" id="IPR029526">
    <property type="entry name" value="PGBD"/>
</dbReference>
<dbReference type="PANTHER" id="PTHR47272">
    <property type="entry name" value="DDE_TNP_1_7 DOMAIN-CONTAINING PROTEIN"/>
    <property type="match status" value="1"/>
</dbReference>
<reference evidence="2 3" key="1">
    <citation type="journal article" date="2023" name="Insect Mol. Biol.">
        <title>Genome sequencing provides insights into the evolution of gene families encoding plant cell wall-degrading enzymes in longhorned beetles.</title>
        <authorList>
            <person name="Shin N.R."/>
            <person name="Okamura Y."/>
            <person name="Kirsch R."/>
            <person name="Pauchet Y."/>
        </authorList>
    </citation>
    <scope>NUCLEOTIDE SEQUENCE [LARGE SCALE GENOMIC DNA]</scope>
    <source>
        <strain evidence="2">EAD_L_NR</strain>
    </source>
</reference>
<evidence type="ECO:0000259" key="1">
    <source>
        <dbReference type="Pfam" id="PF13843"/>
    </source>
</evidence>
<keyword evidence="3" id="KW-1185">Reference proteome</keyword>
<sequence length="396" mass="45416">MYMPAKPHKWGYKLFVLSGVSGFSYNFEIYTGQENSENDRLHYEKDLGACANVVVRLLRNVPVNKNHHVYFDNYYTTIPLLVQLAKRGILALGTVRRNRLPKCPFPSDKEMSKANRGEMQEFVTQMDGVPITAAAWKDNKVVSLLSSYCGILPKQTIERYDKIKKRKASFDCPNVVKDYNRHMGGVDLLDSLIGRRVSSERNEKKTLGLADFRAEIGEILCMTGIRHNKQRGRKSDLEKYLEHKRRKNRTSVPPREVREDQTSHWPLWNEKKTKIKGLNHLFITTRGRVGPVLRSVIAGCVKSVFKEAGIAFPPGSIRAAVASSRFDNQVPLDKILQKGNWQGKTNFFKHYYKEIQKDTSQGDTQTTKERTELAYKPVWLVALKRVSPKIVPVDYL</sequence>